<feature type="domain" description="Peptidase M56" evidence="4">
    <location>
        <begin position="14"/>
        <end position="278"/>
    </location>
</feature>
<sequence>MSGIDLFALRFGLAALASLGAGLGVWALATIGMRLLPTLALQRSAWLLGQLTVAAAFASVLLPHGDGLRMVPAIAIDELAGMPAGAPAAPAPASAPAAAALAAPATPPATPAWPVLAARAWCAAYLLGLAHAAWRLARGQRLLARLAGAGRRLAPGGSPACLHDGVAVIEVDAPVSPMLLGPFKPRLLLPLHLRAFEPLQQQLIVAHELTHLRRGDLHWSAACVLLQALFWFNPAMRVLGAGLVQAQELGCDRDVLRGRPPAQRKAYAMALLAQLRLQHPANAAGLAFGAGAAGMSGDMLGARMALIRDPARARHGRLRSAGARAAAVAALAVLLGAGLMLQPALDGDAGPAPGSAPARAGAHTGMNLSTGTSTGTAAAAPLHCIELVDAASARPLLRQGQCDTRITPASTFNIAVSLMGFDAGILRDEHTPRLPYAPGYADWNASWRASTDPTSWIGNSNVWYAQRVVEGIGAAAVQRYVDGFGYGNRDLSGDHAGADGKLPAWVGSTLQISATEQAAFLRKVVRRELPLQPRAYEMTARLLRLPGLVDGWTVHGKTGTASPRRADGSEDPGHAYGWFVGWASKDGRDVVFAELALVPTQEGSYAGPRVRDDFLRRLPARLRAL</sequence>
<evidence type="ECO:0000313" key="5">
    <source>
        <dbReference type="EMBL" id="QJE02754.1"/>
    </source>
</evidence>
<dbReference type="InterPro" id="IPR012338">
    <property type="entry name" value="Beta-lactam/transpept-like"/>
</dbReference>
<keyword evidence="6" id="KW-1185">Reference proteome</keyword>
<feature type="domain" description="Penicillin-binding protein transpeptidase" evidence="3">
    <location>
        <begin position="397"/>
        <end position="611"/>
    </location>
</feature>
<keyword evidence="2" id="KW-0812">Transmembrane</keyword>
<protein>
    <submittedName>
        <fullName evidence="5">Class D beta-lactamase</fullName>
    </submittedName>
</protein>
<evidence type="ECO:0000256" key="1">
    <source>
        <dbReference type="ARBA" id="ARBA00011075"/>
    </source>
</evidence>
<organism evidence="5 6">
    <name type="scientific">Massilia forsythiae</name>
    <dbReference type="NCBI Taxonomy" id="2728020"/>
    <lineage>
        <taxon>Bacteria</taxon>
        <taxon>Pseudomonadati</taxon>
        <taxon>Pseudomonadota</taxon>
        <taxon>Betaproteobacteria</taxon>
        <taxon>Burkholderiales</taxon>
        <taxon>Oxalobacteraceae</taxon>
        <taxon>Telluria group</taxon>
        <taxon>Massilia</taxon>
    </lineage>
</organism>
<evidence type="ECO:0000259" key="3">
    <source>
        <dbReference type="Pfam" id="PF00905"/>
    </source>
</evidence>
<dbReference type="PANTHER" id="PTHR34978">
    <property type="entry name" value="POSSIBLE SENSOR-TRANSDUCER PROTEIN BLAR"/>
    <property type="match status" value="1"/>
</dbReference>
<dbReference type="SUPFAM" id="SSF56601">
    <property type="entry name" value="beta-lactamase/transpeptidase-like"/>
    <property type="match status" value="1"/>
</dbReference>
<dbReference type="AlphaFoldDB" id="A0A7Z2ZUT3"/>
<dbReference type="EMBL" id="CP051685">
    <property type="protein sequence ID" value="QJE02754.1"/>
    <property type="molecule type" value="Genomic_DNA"/>
</dbReference>
<evidence type="ECO:0000313" key="6">
    <source>
        <dbReference type="Proteomes" id="UP000502415"/>
    </source>
</evidence>
<dbReference type="Pfam" id="PF05569">
    <property type="entry name" value="Peptidase_M56"/>
    <property type="match status" value="1"/>
</dbReference>
<dbReference type="CDD" id="cd07341">
    <property type="entry name" value="M56_BlaR1_MecR1_like"/>
    <property type="match status" value="1"/>
</dbReference>
<evidence type="ECO:0000259" key="4">
    <source>
        <dbReference type="Pfam" id="PF05569"/>
    </source>
</evidence>
<dbReference type="InterPro" id="IPR008756">
    <property type="entry name" value="Peptidase_M56"/>
</dbReference>
<dbReference type="InterPro" id="IPR001460">
    <property type="entry name" value="PCN-bd_Tpept"/>
</dbReference>
<gene>
    <name evidence="5" type="ORF">HH212_24380</name>
</gene>
<dbReference type="Proteomes" id="UP000502415">
    <property type="component" value="Chromosome"/>
</dbReference>
<dbReference type="Gene3D" id="3.40.710.10">
    <property type="entry name" value="DD-peptidase/beta-lactamase superfamily"/>
    <property type="match status" value="1"/>
</dbReference>
<accession>A0A7Z2ZUT3</accession>
<dbReference type="GO" id="GO:0008658">
    <property type="term" value="F:penicillin binding"/>
    <property type="evidence" value="ECO:0007669"/>
    <property type="project" value="InterPro"/>
</dbReference>
<reference evidence="5 6" key="1">
    <citation type="submission" date="2020-04" db="EMBL/GenBank/DDBJ databases">
        <title>Genome sequencing of novel species.</title>
        <authorList>
            <person name="Heo J."/>
            <person name="Kim S.-J."/>
            <person name="Kim J.-S."/>
            <person name="Hong S.-B."/>
            <person name="Kwon S.-W."/>
        </authorList>
    </citation>
    <scope>NUCLEOTIDE SEQUENCE [LARGE SCALE GENOMIC DNA]</scope>
    <source>
        <strain evidence="5 6">GN2-R2</strain>
    </source>
</reference>
<name>A0A7Z2ZUT3_9BURK</name>
<comment type="similarity">
    <text evidence="1">Belongs to the peptidase M56 family.</text>
</comment>
<dbReference type="PANTHER" id="PTHR34978:SF3">
    <property type="entry name" value="SLR0241 PROTEIN"/>
    <property type="match status" value="1"/>
</dbReference>
<proteinExistence type="inferred from homology"/>
<keyword evidence="2" id="KW-1133">Transmembrane helix</keyword>
<feature type="transmembrane region" description="Helical" evidence="2">
    <location>
        <begin position="12"/>
        <end position="33"/>
    </location>
</feature>
<dbReference type="InterPro" id="IPR052173">
    <property type="entry name" value="Beta-lactam_resp_regulator"/>
</dbReference>
<dbReference type="Pfam" id="PF00905">
    <property type="entry name" value="Transpeptidase"/>
    <property type="match status" value="1"/>
</dbReference>
<dbReference type="KEGG" id="mfy:HH212_24380"/>
<keyword evidence="2" id="KW-0472">Membrane</keyword>
<dbReference type="RefSeq" id="WP_170204836.1">
    <property type="nucleotide sequence ID" value="NZ_CP051685.1"/>
</dbReference>
<evidence type="ECO:0000256" key="2">
    <source>
        <dbReference type="SAM" id="Phobius"/>
    </source>
</evidence>